<feature type="region of interest" description="Disordered" evidence="1">
    <location>
        <begin position="1"/>
        <end position="44"/>
    </location>
</feature>
<comment type="caution">
    <text evidence="2">The sequence shown here is derived from an EMBL/GenBank/DDBJ whole genome shotgun (WGS) entry which is preliminary data.</text>
</comment>
<organism evidence="2 3">
    <name type="scientific">Entomortierella chlamydospora</name>
    <dbReference type="NCBI Taxonomy" id="101097"/>
    <lineage>
        <taxon>Eukaryota</taxon>
        <taxon>Fungi</taxon>
        <taxon>Fungi incertae sedis</taxon>
        <taxon>Mucoromycota</taxon>
        <taxon>Mortierellomycotina</taxon>
        <taxon>Mortierellomycetes</taxon>
        <taxon>Mortierellales</taxon>
        <taxon>Mortierellaceae</taxon>
        <taxon>Entomortierella</taxon>
    </lineage>
</organism>
<dbReference type="EMBL" id="JAAAID010003524">
    <property type="protein sequence ID" value="KAF9997375.1"/>
    <property type="molecule type" value="Genomic_DNA"/>
</dbReference>
<sequence>MAQSQTLASPSTTTVVQIPESTKYTSEEMSHESTQVTSMEKKPTGIESLREKLRPLLLYIVSTAQFLDIVNGASVSVAILPIAEDLNFS</sequence>
<dbReference type="Proteomes" id="UP000703661">
    <property type="component" value="Unassembled WGS sequence"/>
</dbReference>
<reference evidence="2" key="1">
    <citation type="journal article" date="2020" name="Fungal Divers.">
        <title>Resolving the Mortierellaceae phylogeny through synthesis of multi-gene phylogenetics and phylogenomics.</title>
        <authorList>
            <person name="Vandepol N."/>
            <person name="Liber J."/>
            <person name="Desiro A."/>
            <person name="Na H."/>
            <person name="Kennedy M."/>
            <person name="Barry K."/>
            <person name="Grigoriev I.V."/>
            <person name="Miller A.N."/>
            <person name="O'Donnell K."/>
            <person name="Stajich J.E."/>
            <person name="Bonito G."/>
        </authorList>
    </citation>
    <scope>NUCLEOTIDE SEQUENCE</scope>
    <source>
        <strain evidence="2">NRRL 2769</strain>
    </source>
</reference>
<name>A0A9P6SSK0_9FUNG</name>
<feature type="compositionally biased region" description="Polar residues" evidence="1">
    <location>
        <begin position="1"/>
        <end position="24"/>
    </location>
</feature>
<evidence type="ECO:0000313" key="3">
    <source>
        <dbReference type="Proteomes" id="UP000703661"/>
    </source>
</evidence>
<proteinExistence type="predicted"/>
<evidence type="ECO:0000313" key="2">
    <source>
        <dbReference type="EMBL" id="KAF9997375.1"/>
    </source>
</evidence>
<dbReference type="AlphaFoldDB" id="A0A9P6SSK0"/>
<evidence type="ECO:0000256" key="1">
    <source>
        <dbReference type="SAM" id="MobiDB-lite"/>
    </source>
</evidence>
<gene>
    <name evidence="2" type="ORF">BGZ80_007022</name>
</gene>
<protein>
    <submittedName>
        <fullName evidence="2">Uncharacterized protein</fullName>
    </submittedName>
</protein>
<feature type="non-terminal residue" evidence="2">
    <location>
        <position position="1"/>
    </location>
</feature>
<accession>A0A9P6SSK0</accession>
<keyword evidence="3" id="KW-1185">Reference proteome</keyword>